<dbReference type="SUPFAM" id="SSF51197">
    <property type="entry name" value="Clavaminate synthase-like"/>
    <property type="match status" value="1"/>
</dbReference>
<evidence type="ECO:0000313" key="6">
    <source>
        <dbReference type="Proteomes" id="UP001139095"/>
    </source>
</evidence>
<dbReference type="RefSeq" id="WP_226754742.1">
    <property type="nucleotide sequence ID" value="NZ_JAJATW010000015.1"/>
</dbReference>
<keyword evidence="3" id="KW-0560">Oxidoreductase</keyword>
<evidence type="ECO:0000256" key="1">
    <source>
        <dbReference type="ARBA" id="ARBA00022723"/>
    </source>
</evidence>
<reference evidence="5" key="1">
    <citation type="submission" date="2021-10" db="EMBL/GenBank/DDBJ databases">
        <title>Marinomonas pontica sp. nov., isolated from the Black Sea.</title>
        <authorList>
            <person name="Zhao L.-H."/>
            <person name="Xue J.-H."/>
        </authorList>
    </citation>
    <scope>NUCLEOTIDE SEQUENCE</scope>
    <source>
        <strain evidence="5">E8</strain>
    </source>
</reference>
<dbReference type="InterPro" id="IPR015038">
    <property type="entry name" value="GlaH"/>
</dbReference>
<dbReference type="Pfam" id="PF08943">
    <property type="entry name" value="CsiD"/>
    <property type="match status" value="1"/>
</dbReference>
<dbReference type="GO" id="GO:0050498">
    <property type="term" value="F:oxidoreductase activity, acting on paired donors, with incorporation or reduction of molecular oxygen, with 2-oxoglutarate as one donor, and the other dehydrogenated"/>
    <property type="evidence" value="ECO:0007669"/>
    <property type="project" value="InterPro"/>
</dbReference>
<keyword evidence="6" id="KW-1185">Reference proteome</keyword>
<evidence type="ECO:0000256" key="4">
    <source>
        <dbReference type="ARBA" id="ARBA00023004"/>
    </source>
</evidence>
<keyword evidence="1" id="KW-0479">Metal-binding</keyword>
<keyword evidence="4" id="KW-0408">Iron</keyword>
<comment type="caution">
    <text evidence="5">The sequence shown here is derived from an EMBL/GenBank/DDBJ whole genome shotgun (WGS) entry which is preliminary data.</text>
</comment>
<dbReference type="Proteomes" id="UP001139095">
    <property type="component" value="Unassembled WGS sequence"/>
</dbReference>
<evidence type="ECO:0000256" key="3">
    <source>
        <dbReference type="ARBA" id="ARBA00023002"/>
    </source>
</evidence>
<protein>
    <submittedName>
        <fullName evidence="5">Carbon starvation induced protein CsiD</fullName>
    </submittedName>
</protein>
<keyword evidence="2" id="KW-0223">Dioxygenase</keyword>
<dbReference type="GO" id="GO:0005506">
    <property type="term" value="F:iron ion binding"/>
    <property type="evidence" value="ECO:0007669"/>
    <property type="project" value="InterPro"/>
</dbReference>
<name>A0A9X1IP18_9GAMM</name>
<proteinExistence type="predicted"/>
<dbReference type="InterPro" id="IPR042098">
    <property type="entry name" value="TauD-like_sf"/>
</dbReference>
<gene>
    <name evidence="5" type="primary">csiD</name>
    <name evidence="5" type="ORF">LG368_10865</name>
</gene>
<evidence type="ECO:0000313" key="5">
    <source>
        <dbReference type="EMBL" id="MCB5162394.1"/>
    </source>
</evidence>
<dbReference type="AlphaFoldDB" id="A0A9X1IP18"/>
<dbReference type="Gene3D" id="3.60.130.10">
    <property type="entry name" value="Clavaminate synthase-like"/>
    <property type="match status" value="1"/>
</dbReference>
<organism evidence="5 6">
    <name type="scientific">Marinomonas algarum</name>
    <dbReference type="NCBI Taxonomy" id="2883105"/>
    <lineage>
        <taxon>Bacteria</taxon>
        <taxon>Pseudomonadati</taxon>
        <taxon>Pseudomonadota</taxon>
        <taxon>Gammaproteobacteria</taxon>
        <taxon>Oceanospirillales</taxon>
        <taxon>Oceanospirillaceae</taxon>
        <taxon>Marinomonas</taxon>
    </lineage>
</organism>
<sequence>MSTMMKEHATATEMHGFSVTDSPASKRLKVVMLDEKTTKAFAESVAEWTVQAIEYKPFLRFEVADRLDKITNQTLSAVLNDIIRDRETGAFLLDYAGDPGVGDSEEARTEFNVKLSTAISHLVGLSNHDAMYGQYYARFTVRNVDSSDSYLRKPHRRMELHNDGTYVNERTDYVLMQKLKEENMEGGNSLILHLDDWEDLETFAKHPLAKQDIVWGAPKSKNVDTKVEHPVFFEEDADGKPLMLYIDQFAEPSNKEQGKYLYEMGESLEAEQNCLSVPVPVGSMLVIHNHFWLHGRDKFVPHPDLCRELLRQRGHFTN</sequence>
<accession>A0A9X1IP18</accession>
<dbReference type="EMBL" id="JAJATW010000015">
    <property type="protein sequence ID" value="MCB5162394.1"/>
    <property type="molecule type" value="Genomic_DNA"/>
</dbReference>
<dbReference type="NCBIfam" id="NF002814">
    <property type="entry name" value="PRK02963.1"/>
    <property type="match status" value="1"/>
</dbReference>
<evidence type="ECO:0000256" key="2">
    <source>
        <dbReference type="ARBA" id="ARBA00022964"/>
    </source>
</evidence>
<dbReference type="GO" id="GO:0016706">
    <property type="term" value="F:2-oxoglutarate-dependent dioxygenase activity"/>
    <property type="evidence" value="ECO:0007669"/>
    <property type="project" value="UniProtKB-ARBA"/>
</dbReference>